<sequence length="558" mass="59133">MNEITWITSVDFYTFYVSQNKISKRNGLQDDRPRVMDFTGLLRMKRESSSSAKSTTVPTSTLNPASQILPTPSSESPKSDFTTPDLDSTTPDSDPSTPDSDPTTSDSTNSTPDTSSNTSKTSKPRTTITPAKPTTQKNRRSTPDQKSTTASLTATTASPTIEPSTPDSETTTSSPTTESSTPDSGTTTSSPTTTSNSKAPTTTPTPDSKASTTKPTTIQSPKDPDTKPTSSNPTDKSTTLKPKNETTKKPIDSEKSTTATPLLRSRFNDDESKEPNKISESNQTPNQGPNTGNFMYPGFPSFQFPPFFMPSVVPDFSSMYSPSNPYFAPNTGNNAWSLPNGGAGAATSFASASAGASAGTDYAQPLGYQGGYPDNLNTVNAPMAVEPIMGNAPNMFNAGGYGYGGGNTINEMGRTRVQEYHPEDLSGVPFDGGFAFPDIQRQVEENIRQLQTSIQKQQQWLSDRIADGSNIPGTHSAVSSIQLGPEGGYQSGAINPVSPGVESRFANELPPPSSGSYGVFSSSSSHTMVGPDGKTVSRKSSTTGVNDNGKITFRTVED</sequence>
<feature type="compositionally biased region" description="Basic and acidic residues" evidence="1">
    <location>
        <begin position="242"/>
        <end position="255"/>
    </location>
</feature>
<name>A0A0M8ZPP9_9HYME</name>
<dbReference type="STRING" id="166423.A0A0M8ZPP9"/>
<evidence type="ECO:0000313" key="3">
    <source>
        <dbReference type="Proteomes" id="UP000053105"/>
    </source>
</evidence>
<dbReference type="AlphaFoldDB" id="A0A0M8ZPP9"/>
<feature type="compositionally biased region" description="Basic and acidic residues" evidence="1">
    <location>
        <begin position="266"/>
        <end position="277"/>
    </location>
</feature>
<protein>
    <submittedName>
        <fullName evidence="2">Uncharacterized protein</fullName>
    </submittedName>
</protein>
<evidence type="ECO:0000313" key="2">
    <source>
        <dbReference type="EMBL" id="KOX67456.1"/>
    </source>
</evidence>
<keyword evidence="3" id="KW-1185">Reference proteome</keyword>
<feature type="compositionally biased region" description="Low complexity" evidence="1">
    <location>
        <begin position="147"/>
        <end position="206"/>
    </location>
</feature>
<feature type="region of interest" description="Disordered" evidence="1">
    <location>
        <begin position="41"/>
        <end position="294"/>
    </location>
</feature>
<feature type="compositionally biased region" description="Polar residues" evidence="1">
    <location>
        <begin position="227"/>
        <end position="241"/>
    </location>
</feature>
<feature type="compositionally biased region" description="Polar residues" evidence="1">
    <location>
        <begin position="278"/>
        <end position="293"/>
    </location>
</feature>
<reference evidence="2 3" key="1">
    <citation type="submission" date="2015-07" db="EMBL/GenBank/DDBJ databases">
        <title>The genome of Melipona quadrifasciata.</title>
        <authorList>
            <person name="Pan H."/>
            <person name="Kapheim K."/>
        </authorList>
    </citation>
    <scope>NUCLEOTIDE SEQUENCE [LARGE SCALE GENOMIC DNA]</scope>
    <source>
        <strain evidence="2">0111107301</strain>
        <tissue evidence="2">Whole body</tissue>
    </source>
</reference>
<dbReference type="EMBL" id="KQ436064">
    <property type="protein sequence ID" value="KOX67456.1"/>
    <property type="molecule type" value="Genomic_DNA"/>
</dbReference>
<feature type="compositionally biased region" description="Polar residues" evidence="1">
    <location>
        <begin position="208"/>
        <end position="220"/>
    </location>
</feature>
<dbReference type="Proteomes" id="UP000053105">
    <property type="component" value="Unassembled WGS sequence"/>
</dbReference>
<proteinExistence type="predicted"/>
<dbReference type="OrthoDB" id="7555170at2759"/>
<feature type="region of interest" description="Disordered" evidence="1">
    <location>
        <begin position="493"/>
        <end position="558"/>
    </location>
</feature>
<organism evidence="2 3">
    <name type="scientific">Melipona quadrifasciata</name>
    <dbReference type="NCBI Taxonomy" id="166423"/>
    <lineage>
        <taxon>Eukaryota</taxon>
        <taxon>Metazoa</taxon>
        <taxon>Ecdysozoa</taxon>
        <taxon>Arthropoda</taxon>
        <taxon>Hexapoda</taxon>
        <taxon>Insecta</taxon>
        <taxon>Pterygota</taxon>
        <taxon>Neoptera</taxon>
        <taxon>Endopterygota</taxon>
        <taxon>Hymenoptera</taxon>
        <taxon>Apocrita</taxon>
        <taxon>Aculeata</taxon>
        <taxon>Apoidea</taxon>
        <taxon>Anthophila</taxon>
        <taxon>Apidae</taxon>
        <taxon>Melipona</taxon>
    </lineage>
</organism>
<accession>A0A0M8ZPP9</accession>
<gene>
    <name evidence="2" type="ORF">WN51_09628</name>
</gene>
<feature type="compositionally biased region" description="Low complexity" evidence="1">
    <location>
        <begin position="514"/>
        <end position="525"/>
    </location>
</feature>
<feature type="compositionally biased region" description="Polar residues" evidence="1">
    <location>
        <begin position="49"/>
        <end position="76"/>
    </location>
</feature>
<feature type="compositionally biased region" description="Low complexity" evidence="1">
    <location>
        <begin position="79"/>
        <end position="127"/>
    </location>
</feature>
<evidence type="ECO:0000256" key="1">
    <source>
        <dbReference type="SAM" id="MobiDB-lite"/>
    </source>
</evidence>